<dbReference type="Pfam" id="PF01697">
    <property type="entry name" value="Glyco_transf_92"/>
    <property type="match status" value="2"/>
</dbReference>
<comment type="caution">
    <text evidence="8">The sequence shown here is derived from an EMBL/GenBank/DDBJ whole genome shotgun (WGS) entry which is preliminary data.</text>
</comment>
<protein>
    <recommendedName>
        <fullName evidence="10">Glycosyltransferase family 92 protein</fullName>
    </recommendedName>
</protein>
<keyword evidence="4" id="KW-0808">Transferase</keyword>
<evidence type="ECO:0000256" key="2">
    <source>
        <dbReference type="ARBA" id="ARBA00007647"/>
    </source>
</evidence>
<dbReference type="InterPro" id="IPR008166">
    <property type="entry name" value="Glyco_transf_92"/>
</dbReference>
<feature type="non-terminal residue" evidence="8">
    <location>
        <position position="1"/>
    </location>
</feature>
<keyword evidence="7" id="KW-0472">Membrane</keyword>
<evidence type="ECO:0000256" key="7">
    <source>
        <dbReference type="ARBA" id="ARBA00023136"/>
    </source>
</evidence>
<evidence type="ECO:0000256" key="6">
    <source>
        <dbReference type="ARBA" id="ARBA00022989"/>
    </source>
</evidence>
<keyword evidence="6" id="KW-1133">Transmembrane helix</keyword>
<dbReference type="AlphaFoldDB" id="A0ABD0K5I8"/>
<evidence type="ECO:0000313" key="8">
    <source>
        <dbReference type="EMBL" id="KAK7482529.1"/>
    </source>
</evidence>
<proteinExistence type="inferred from homology"/>
<name>A0ABD0K5I8_9CAEN</name>
<dbReference type="GO" id="GO:0016757">
    <property type="term" value="F:glycosyltransferase activity"/>
    <property type="evidence" value="ECO:0007669"/>
    <property type="project" value="UniProtKB-KW"/>
</dbReference>
<evidence type="ECO:0000256" key="3">
    <source>
        <dbReference type="ARBA" id="ARBA00022676"/>
    </source>
</evidence>
<evidence type="ECO:0000313" key="9">
    <source>
        <dbReference type="Proteomes" id="UP001519460"/>
    </source>
</evidence>
<keyword evidence="5" id="KW-0812">Transmembrane</keyword>
<dbReference type="GO" id="GO:0016020">
    <property type="term" value="C:membrane"/>
    <property type="evidence" value="ECO:0007669"/>
    <property type="project" value="UniProtKB-SubCell"/>
</dbReference>
<keyword evidence="3" id="KW-0328">Glycosyltransferase</keyword>
<evidence type="ECO:0008006" key="10">
    <source>
        <dbReference type="Google" id="ProtNLM"/>
    </source>
</evidence>
<sequence length="709" mass="81522">LDLRYVAFAEKSCDVNMTRGLDITLPKDGTNKIGICAKMAYGDLDPELLVEWFEFAKLVGVDVVQVFYHIVSERAMDVFRYYENTGFVVLLPITLAVKKGTGLQFALENRYDSLILNSLGFGSSPRVYHGTSEGEAPRGTLVKLWMDGKVTLNDCWHRLSRYEFVIIMDFDELLLPSLPHKTLLEVFQSSIFFLRHLEHTISDKLDNKGYGKSSPKTVFLPQRVWQVGSHVLHPLQNYKREYLPKDSHKFLHYRHCKTTRWPDCDMERVSDDDILRFETDWLRARDSNVGLKVVEQGENIRVGELEVHVMSAIHRQDYPLPGAFNVHLIGWSDDASYKRGFYCCLANTRWAGSVLQVKAKLLFIERLYSNVTMRQIQFGCTVESTLSEDKEFLYVAFAEKSCGANMTVAREIVVPKDGKHKVAVCIKVVYGDPDPERLVEWLEFSRLVGVDVVQMFYHSVNISRRGLDVLRYYNSTGFVSVYPLTVPSKKGHPPRGFQFAHPEKQYQAFIDSEVPLNDCVHRLYRYDFLIVMDVDELLVPSSPYNTLPQVLQMAAVTYPKAASFFIDTHVVVLDWPPTNNASSIFFLRHLTRTVNDTLDNKGWGRSSPKLVVRPQAVRHLWTHDLTPCPGYTKGHLPKGSHQYLHYRGCKVALWNGCSMERVTDTSILRFESHWVQALNRLPLHRLGFSPAQMEKIRREDAAFENKRLH</sequence>
<comment type="subcellular location">
    <subcellularLocation>
        <location evidence="1">Membrane</location>
        <topology evidence="1">Single-pass membrane protein</topology>
    </subcellularLocation>
</comment>
<dbReference type="EMBL" id="JACVVK020000243">
    <property type="protein sequence ID" value="KAK7482529.1"/>
    <property type="molecule type" value="Genomic_DNA"/>
</dbReference>
<keyword evidence="9" id="KW-1185">Reference proteome</keyword>
<dbReference type="Proteomes" id="UP001519460">
    <property type="component" value="Unassembled WGS sequence"/>
</dbReference>
<comment type="similarity">
    <text evidence="2">Belongs to the glycosyltransferase 92 family.</text>
</comment>
<gene>
    <name evidence="8" type="ORF">BaRGS_00026240</name>
</gene>
<dbReference type="PANTHER" id="PTHR21461:SF69">
    <property type="entry name" value="GLYCOSYLTRANSFERASE FAMILY 92 PROTEIN"/>
    <property type="match status" value="1"/>
</dbReference>
<reference evidence="8 9" key="1">
    <citation type="journal article" date="2023" name="Sci. Data">
        <title>Genome assembly of the Korean intertidal mud-creeper Batillaria attramentaria.</title>
        <authorList>
            <person name="Patra A.K."/>
            <person name="Ho P.T."/>
            <person name="Jun S."/>
            <person name="Lee S.J."/>
            <person name="Kim Y."/>
            <person name="Won Y.J."/>
        </authorList>
    </citation>
    <scope>NUCLEOTIDE SEQUENCE [LARGE SCALE GENOMIC DNA]</scope>
    <source>
        <strain evidence="8">Wonlab-2016</strain>
    </source>
</reference>
<evidence type="ECO:0000256" key="4">
    <source>
        <dbReference type="ARBA" id="ARBA00022679"/>
    </source>
</evidence>
<dbReference type="PANTHER" id="PTHR21461">
    <property type="entry name" value="GLYCOSYLTRANSFERASE FAMILY 92 PROTEIN"/>
    <property type="match status" value="1"/>
</dbReference>
<organism evidence="8 9">
    <name type="scientific">Batillaria attramentaria</name>
    <dbReference type="NCBI Taxonomy" id="370345"/>
    <lineage>
        <taxon>Eukaryota</taxon>
        <taxon>Metazoa</taxon>
        <taxon>Spiralia</taxon>
        <taxon>Lophotrochozoa</taxon>
        <taxon>Mollusca</taxon>
        <taxon>Gastropoda</taxon>
        <taxon>Caenogastropoda</taxon>
        <taxon>Sorbeoconcha</taxon>
        <taxon>Cerithioidea</taxon>
        <taxon>Batillariidae</taxon>
        <taxon>Batillaria</taxon>
    </lineage>
</organism>
<accession>A0ABD0K5I8</accession>
<evidence type="ECO:0000256" key="1">
    <source>
        <dbReference type="ARBA" id="ARBA00004167"/>
    </source>
</evidence>
<evidence type="ECO:0000256" key="5">
    <source>
        <dbReference type="ARBA" id="ARBA00022692"/>
    </source>
</evidence>